<dbReference type="InterPro" id="IPR044528">
    <property type="entry name" value="POD-like_MBL-fold"/>
</dbReference>
<dbReference type="GO" id="GO:0016787">
    <property type="term" value="F:hydrolase activity"/>
    <property type="evidence" value="ECO:0007669"/>
    <property type="project" value="UniProtKB-KW"/>
</dbReference>
<dbReference type="EMBL" id="CP034951">
    <property type="protein sequence ID" value="QAA81113.1"/>
    <property type="molecule type" value="Genomic_DNA"/>
</dbReference>
<dbReference type="Gene3D" id="3.40.250.10">
    <property type="entry name" value="Rhodanese-like domain"/>
    <property type="match status" value="2"/>
</dbReference>
<evidence type="ECO:0000259" key="2">
    <source>
        <dbReference type="PROSITE" id="PS50206"/>
    </source>
</evidence>
<dbReference type="InterPro" id="IPR036866">
    <property type="entry name" value="RibonucZ/Hydroxyglut_hydro"/>
</dbReference>
<keyword evidence="4" id="KW-1185">Reference proteome</keyword>
<keyword evidence="3" id="KW-0378">Hydrolase</keyword>
<dbReference type="InterPro" id="IPR001279">
    <property type="entry name" value="Metallo-B-lactamas"/>
</dbReference>
<dbReference type="SUPFAM" id="SSF52821">
    <property type="entry name" value="Rhodanese/Cell cycle control phosphatase"/>
    <property type="match status" value="2"/>
</dbReference>
<dbReference type="CDD" id="cd07724">
    <property type="entry name" value="POD-like_MBL-fold"/>
    <property type="match status" value="1"/>
</dbReference>
<protein>
    <submittedName>
        <fullName evidence="3">MBL fold metallo-hydrolase</fullName>
    </submittedName>
</protein>
<dbReference type="Pfam" id="PF00753">
    <property type="entry name" value="Lactamase_B"/>
    <property type="match status" value="1"/>
</dbReference>
<feature type="domain" description="Rhodanese" evidence="2">
    <location>
        <begin position="264"/>
        <end position="317"/>
    </location>
</feature>
<dbReference type="Gene3D" id="3.60.15.10">
    <property type="entry name" value="Ribonuclease Z/Hydroxyacylglutathione hydrolase-like"/>
    <property type="match status" value="1"/>
</dbReference>
<proteinExistence type="predicted"/>
<dbReference type="GO" id="GO:0050313">
    <property type="term" value="F:sulfur dioxygenase activity"/>
    <property type="evidence" value="ECO:0007669"/>
    <property type="project" value="InterPro"/>
</dbReference>
<dbReference type="InterPro" id="IPR036873">
    <property type="entry name" value="Rhodanese-like_dom_sf"/>
</dbReference>
<dbReference type="GO" id="GO:0006749">
    <property type="term" value="P:glutathione metabolic process"/>
    <property type="evidence" value="ECO:0007669"/>
    <property type="project" value="InterPro"/>
</dbReference>
<sequence length="458" mass="50985">MKIKQFEYKPLSHFSYAIISDGKMALVDPERDPLQYYKFAEENKAQIVAVFETHPHADFVSSHLQIHQETGATLYCSERTGADYPHKTFDDGDEINIGKTTFRALNTPGHSPDSITIVVTEGEKTALFTGDTLFVGDVGRPDLRENVGHMTAKREELAKMMFDTIHNKFKDLTDNAYVYPAHGAGSLCGKGMSGDASSSTLGNERIGNWAFKKQTEEQFVSYLLESQPFIPHYFGYNVDTNKAGADNLRKSLGGIPFKLNVKEADNGALIIDCRDGDSFKKNHLHGSINIMAISEGDKFETWLGSIVRPDENFNLVVNSIEEAEEILHRTSKIGYESKVAAVYTIADAGLDASENFSLQDFRLHPENYTIVDIRNESEVSEGKIFENSINIPLYKLCENAKEVPTDKPVMVHCAGGYRSAAGASILENKLGRKDVFDLSEAIEEFRVNGKFAEESSKF</sequence>
<keyword evidence="1" id="KW-0479">Metal-binding</keyword>
<dbReference type="PANTHER" id="PTHR43084">
    <property type="entry name" value="PERSULFIDE DIOXYGENASE ETHE1"/>
    <property type="match status" value="1"/>
</dbReference>
<dbReference type="Pfam" id="PF00581">
    <property type="entry name" value="Rhodanese"/>
    <property type="match status" value="1"/>
</dbReference>
<dbReference type="PANTHER" id="PTHR43084:SF1">
    <property type="entry name" value="PERSULFIDE DIOXYGENASE ETHE1, MITOCHONDRIAL"/>
    <property type="match status" value="1"/>
</dbReference>
<dbReference type="Proteomes" id="UP000285517">
    <property type="component" value="Chromosome"/>
</dbReference>
<accession>A0A410G1G5</accession>
<dbReference type="RefSeq" id="WP_128249504.1">
    <property type="nucleotide sequence ID" value="NZ_CP034951.1"/>
</dbReference>
<dbReference type="GO" id="GO:0070813">
    <property type="term" value="P:hydrogen sulfide metabolic process"/>
    <property type="evidence" value="ECO:0007669"/>
    <property type="project" value="TreeGrafter"/>
</dbReference>
<organism evidence="3 4">
    <name type="scientific">Aequorivita ciconiae</name>
    <dbReference type="NCBI Taxonomy" id="2494375"/>
    <lineage>
        <taxon>Bacteria</taxon>
        <taxon>Pseudomonadati</taxon>
        <taxon>Bacteroidota</taxon>
        <taxon>Flavobacteriia</taxon>
        <taxon>Flavobacteriales</taxon>
        <taxon>Flavobacteriaceae</taxon>
        <taxon>Aequorivita</taxon>
    </lineage>
</organism>
<dbReference type="SMART" id="SM00849">
    <property type="entry name" value="Lactamase_B"/>
    <property type="match status" value="1"/>
</dbReference>
<evidence type="ECO:0000256" key="1">
    <source>
        <dbReference type="ARBA" id="ARBA00022723"/>
    </source>
</evidence>
<dbReference type="InterPro" id="IPR051682">
    <property type="entry name" value="Mito_Persulfide_Diox"/>
</dbReference>
<feature type="domain" description="Rhodanese" evidence="2">
    <location>
        <begin position="364"/>
        <end position="454"/>
    </location>
</feature>
<dbReference type="InterPro" id="IPR001763">
    <property type="entry name" value="Rhodanese-like_dom"/>
</dbReference>
<dbReference type="CDD" id="cd00158">
    <property type="entry name" value="RHOD"/>
    <property type="match status" value="1"/>
</dbReference>
<dbReference type="AlphaFoldDB" id="A0A410G1G5"/>
<dbReference type="SUPFAM" id="SSF56281">
    <property type="entry name" value="Metallo-hydrolase/oxidoreductase"/>
    <property type="match status" value="1"/>
</dbReference>
<dbReference type="KEGG" id="aev:EI546_04935"/>
<name>A0A410G1G5_9FLAO</name>
<evidence type="ECO:0000313" key="4">
    <source>
        <dbReference type="Proteomes" id="UP000285517"/>
    </source>
</evidence>
<dbReference type="GO" id="GO:0046872">
    <property type="term" value="F:metal ion binding"/>
    <property type="evidence" value="ECO:0007669"/>
    <property type="project" value="UniProtKB-KW"/>
</dbReference>
<evidence type="ECO:0000313" key="3">
    <source>
        <dbReference type="EMBL" id="QAA81113.1"/>
    </source>
</evidence>
<reference evidence="3 4" key="1">
    <citation type="submission" date="2019-01" db="EMBL/GenBank/DDBJ databases">
        <title>Complete genome sequencing of Aequorivita sp. H23M31.</title>
        <authorList>
            <person name="Bae J.-W."/>
        </authorList>
    </citation>
    <scope>NUCLEOTIDE SEQUENCE [LARGE SCALE GENOMIC DNA]</scope>
    <source>
        <strain evidence="3 4">H23M31</strain>
    </source>
</reference>
<dbReference type="OrthoDB" id="9784009at2"/>
<dbReference type="PROSITE" id="PS50206">
    <property type="entry name" value="RHODANESE_3"/>
    <property type="match status" value="2"/>
</dbReference>
<gene>
    <name evidence="3" type="ORF">EI546_04935</name>
</gene>
<dbReference type="SMART" id="SM00450">
    <property type="entry name" value="RHOD"/>
    <property type="match status" value="1"/>
</dbReference>